<dbReference type="AlphaFoldDB" id="A0A2G9U7J1"/>
<evidence type="ECO:0000256" key="1">
    <source>
        <dbReference type="SAM" id="SignalP"/>
    </source>
</evidence>
<evidence type="ECO:0008006" key="4">
    <source>
        <dbReference type="Google" id="ProtNLM"/>
    </source>
</evidence>
<keyword evidence="3" id="KW-1185">Reference proteome</keyword>
<dbReference type="EMBL" id="KZ348455">
    <property type="protein sequence ID" value="PIO66154.1"/>
    <property type="molecule type" value="Genomic_DNA"/>
</dbReference>
<feature type="signal peptide" evidence="1">
    <location>
        <begin position="1"/>
        <end position="16"/>
    </location>
</feature>
<organism evidence="2 3">
    <name type="scientific">Teladorsagia circumcincta</name>
    <name type="common">Brown stomach worm</name>
    <name type="synonym">Ostertagia circumcincta</name>
    <dbReference type="NCBI Taxonomy" id="45464"/>
    <lineage>
        <taxon>Eukaryota</taxon>
        <taxon>Metazoa</taxon>
        <taxon>Ecdysozoa</taxon>
        <taxon>Nematoda</taxon>
        <taxon>Chromadorea</taxon>
        <taxon>Rhabditida</taxon>
        <taxon>Rhabditina</taxon>
        <taxon>Rhabditomorpha</taxon>
        <taxon>Strongyloidea</taxon>
        <taxon>Trichostrongylidae</taxon>
        <taxon>Teladorsagia</taxon>
    </lineage>
</organism>
<gene>
    <name evidence="2" type="ORF">TELCIR_12143</name>
</gene>
<accession>A0A2G9U7J1</accession>
<sequence length="106" mass="12017">MLFALLLVLLPSGNEADRVKCNLNELYDIFTNVEAISSNVHARGRDISVPSGSVYAVECLLDTNGQTLHKGNYTCVNGRWMPRVLKLPFCRHSKFYRPPAFGFDYY</sequence>
<evidence type="ECO:0000313" key="2">
    <source>
        <dbReference type="EMBL" id="PIO66154.1"/>
    </source>
</evidence>
<dbReference type="OrthoDB" id="5771387at2759"/>
<reference evidence="2 3" key="1">
    <citation type="submission" date="2015-09" db="EMBL/GenBank/DDBJ databases">
        <title>Draft genome of the parasitic nematode Teladorsagia circumcincta isolate WARC Sus (inbred).</title>
        <authorList>
            <person name="Mitreva M."/>
        </authorList>
    </citation>
    <scope>NUCLEOTIDE SEQUENCE [LARGE SCALE GENOMIC DNA]</scope>
    <source>
        <strain evidence="2 3">S</strain>
    </source>
</reference>
<protein>
    <recommendedName>
        <fullName evidence="4">Sushi domain-containing protein</fullName>
    </recommendedName>
</protein>
<name>A0A2G9U7J1_TELCI</name>
<feature type="chain" id="PRO_5013943550" description="Sushi domain-containing protein" evidence="1">
    <location>
        <begin position="17"/>
        <end position="106"/>
    </location>
</feature>
<proteinExistence type="predicted"/>
<evidence type="ECO:0000313" key="3">
    <source>
        <dbReference type="Proteomes" id="UP000230423"/>
    </source>
</evidence>
<keyword evidence="1" id="KW-0732">Signal</keyword>
<dbReference type="Proteomes" id="UP000230423">
    <property type="component" value="Unassembled WGS sequence"/>
</dbReference>